<dbReference type="RefSeq" id="XP_036359701.1">
    <property type="nucleotide sequence ID" value="XM_036503808.1"/>
</dbReference>
<dbReference type="Gene3D" id="1.10.10.60">
    <property type="entry name" value="Homeodomain-like"/>
    <property type="match status" value="1"/>
</dbReference>
<keyword evidence="4 5" id="KW-0539">Nucleus</keyword>
<evidence type="ECO:0000313" key="11">
    <source>
        <dbReference type="RefSeq" id="XP_036359701.1"/>
    </source>
</evidence>
<dbReference type="Pfam" id="PF00046">
    <property type="entry name" value="Homeodomain"/>
    <property type="match status" value="1"/>
</dbReference>
<dbReference type="RefSeq" id="XP_036359700.1">
    <property type="nucleotide sequence ID" value="XM_036503807.1"/>
</dbReference>
<dbReference type="SMART" id="SM00389">
    <property type="entry name" value="HOX"/>
    <property type="match status" value="1"/>
</dbReference>
<dbReference type="PROSITE" id="PS50071">
    <property type="entry name" value="HOMEOBOX_2"/>
    <property type="match status" value="1"/>
</dbReference>
<evidence type="ECO:0000256" key="1">
    <source>
        <dbReference type="ARBA" id="ARBA00004123"/>
    </source>
</evidence>
<feature type="DNA-binding region" description="Homeobox" evidence="5">
    <location>
        <begin position="153"/>
        <end position="212"/>
    </location>
</feature>
<dbReference type="GO" id="GO:0000981">
    <property type="term" value="F:DNA-binding transcription factor activity, RNA polymerase II-specific"/>
    <property type="evidence" value="ECO:0007669"/>
    <property type="project" value="InterPro"/>
</dbReference>
<dbReference type="InterPro" id="IPR020479">
    <property type="entry name" value="HD_metazoa"/>
</dbReference>
<evidence type="ECO:0000313" key="8">
    <source>
        <dbReference type="Proteomes" id="UP000515154"/>
    </source>
</evidence>
<dbReference type="RefSeq" id="XP_036359699.1">
    <property type="nucleotide sequence ID" value="XM_036503806.1"/>
</dbReference>
<dbReference type="CDD" id="cd00086">
    <property type="entry name" value="homeodomain"/>
    <property type="match status" value="1"/>
</dbReference>
<dbReference type="PANTHER" id="PTHR24333:SF9">
    <property type="entry name" value="HOMEOBOX DOMAIN-CONTAINING PROTEIN"/>
    <property type="match status" value="1"/>
</dbReference>
<dbReference type="SUPFAM" id="SSF46689">
    <property type="entry name" value="Homeodomain-like"/>
    <property type="match status" value="1"/>
</dbReference>
<sequence>MYDDNNLKNPELCEETKCSQQQNGKVGQQQIQHTIRVLSIEDILRDEKRFTPSPDKTLCTNSKGLCSSSFPHEASNVLSSSLPDVSPFGAEFPPRHTMKSIYGPCLPAWSVPQMAPTNTAANWVYPALLQRQLLFDFSAQRNFARRQRRTNVERKPRQAYSSKQLEKLESEFKNDKYLSVSKRVELSQALQLSETQIKTWFQNRRTKWKKQLASRLKLAQRQGILPSAYWNAAFPSYTNIFQPYPATNLSDLSSNQTAQIQPSSSLSFAMNLG</sequence>
<name>A0A7E6EWE9_9MOLL</name>
<dbReference type="PRINTS" id="PR00024">
    <property type="entry name" value="HOMEOBOX"/>
</dbReference>
<dbReference type="GO" id="GO:0003677">
    <property type="term" value="F:DNA binding"/>
    <property type="evidence" value="ECO:0007669"/>
    <property type="project" value="UniProtKB-UniRule"/>
</dbReference>
<dbReference type="InterPro" id="IPR050848">
    <property type="entry name" value="Homeobox_TF"/>
</dbReference>
<evidence type="ECO:0000313" key="10">
    <source>
        <dbReference type="RefSeq" id="XP_036359700.1"/>
    </source>
</evidence>
<evidence type="ECO:0000259" key="7">
    <source>
        <dbReference type="PROSITE" id="PS50071"/>
    </source>
</evidence>
<dbReference type="InterPro" id="IPR017970">
    <property type="entry name" value="Homeobox_CS"/>
</dbReference>
<reference evidence="9 10" key="1">
    <citation type="submission" date="2025-08" db="UniProtKB">
        <authorList>
            <consortium name="RefSeq"/>
        </authorList>
    </citation>
    <scope>IDENTIFICATION</scope>
</reference>
<dbReference type="AlphaFoldDB" id="A0A7E6EWE9"/>
<dbReference type="PROSITE" id="PS00027">
    <property type="entry name" value="HOMEOBOX_1"/>
    <property type="match status" value="1"/>
</dbReference>
<dbReference type="PANTHER" id="PTHR24333">
    <property type="entry name" value="HOMEO BOX HB9 LIKE A-RELATED"/>
    <property type="match status" value="1"/>
</dbReference>
<evidence type="ECO:0000256" key="6">
    <source>
        <dbReference type="RuleBase" id="RU000682"/>
    </source>
</evidence>
<dbReference type="KEGG" id="osn:115213198"/>
<dbReference type="InterPro" id="IPR001356">
    <property type="entry name" value="HD"/>
</dbReference>
<dbReference type="InterPro" id="IPR009057">
    <property type="entry name" value="Homeodomain-like_sf"/>
</dbReference>
<keyword evidence="8" id="KW-1185">Reference proteome</keyword>
<dbReference type="Proteomes" id="UP000515154">
    <property type="component" value="Linkage group LG6"/>
</dbReference>
<accession>A0A7E6EWE9</accession>
<evidence type="ECO:0000256" key="3">
    <source>
        <dbReference type="ARBA" id="ARBA00023155"/>
    </source>
</evidence>
<keyword evidence="3 5" id="KW-0371">Homeobox</keyword>
<feature type="domain" description="Homeobox" evidence="7">
    <location>
        <begin position="151"/>
        <end position="211"/>
    </location>
</feature>
<evidence type="ECO:0000256" key="5">
    <source>
        <dbReference type="PROSITE-ProRule" id="PRU00108"/>
    </source>
</evidence>
<evidence type="ECO:0000256" key="2">
    <source>
        <dbReference type="ARBA" id="ARBA00023125"/>
    </source>
</evidence>
<comment type="subcellular location">
    <subcellularLocation>
        <location evidence="1 5 6">Nucleus</location>
    </subcellularLocation>
</comment>
<gene>
    <name evidence="9 10 11" type="primary">LOC115213198</name>
</gene>
<proteinExistence type="predicted"/>
<evidence type="ECO:0000313" key="9">
    <source>
        <dbReference type="RefSeq" id="XP_036359699.1"/>
    </source>
</evidence>
<evidence type="ECO:0000256" key="4">
    <source>
        <dbReference type="ARBA" id="ARBA00023242"/>
    </source>
</evidence>
<organism evidence="8 9">
    <name type="scientific">Octopus sinensis</name>
    <name type="common">East Asian common octopus</name>
    <dbReference type="NCBI Taxonomy" id="2607531"/>
    <lineage>
        <taxon>Eukaryota</taxon>
        <taxon>Metazoa</taxon>
        <taxon>Spiralia</taxon>
        <taxon>Lophotrochozoa</taxon>
        <taxon>Mollusca</taxon>
        <taxon>Cephalopoda</taxon>
        <taxon>Coleoidea</taxon>
        <taxon>Octopodiformes</taxon>
        <taxon>Octopoda</taxon>
        <taxon>Incirrata</taxon>
        <taxon>Octopodidae</taxon>
        <taxon>Octopus</taxon>
    </lineage>
</organism>
<protein>
    <submittedName>
        <fullName evidence="9 10">Homeobox protein Hox-B5-like</fullName>
    </submittedName>
</protein>
<dbReference type="GO" id="GO:0005634">
    <property type="term" value="C:nucleus"/>
    <property type="evidence" value="ECO:0007669"/>
    <property type="project" value="UniProtKB-SubCell"/>
</dbReference>
<keyword evidence="2 5" id="KW-0238">DNA-binding</keyword>